<evidence type="ECO:0000256" key="1">
    <source>
        <dbReference type="PROSITE-ProRule" id="PRU10141"/>
    </source>
</evidence>
<dbReference type="Gene3D" id="3.30.200.20">
    <property type="entry name" value="Phosphorylase Kinase, domain 1"/>
    <property type="match status" value="1"/>
</dbReference>
<dbReference type="InterPro" id="IPR016088">
    <property type="entry name" value="Chalcone_isomerase_3-sand"/>
</dbReference>
<dbReference type="InParanoid" id="A0A1D6MA16"/>
<dbReference type="InterPro" id="IPR017441">
    <property type="entry name" value="Protein_kinase_ATP_BS"/>
</dbReference>
<dbReference type="ExpressionAtlas" id="A0A1D6MA16">
    <property type="expression patterns" value="baseline"/>
</dbReference>
<keyword evidence="3" id="KW-0645">Protease</keyword>
<dbReference type="GO" id="GO:0008233">
    <property type="term" value="F:peptidase activity"/>
    <property type="evidence" value="ECO:0007669"/>
    <property type="project" value="UniProtKB-KW"/>
</dbReference>
<dbReference type="GO" id="GO:0005524">
    <property type="term" value="F:ATP binding"/>
    <property type="evidence" value="ECO:0007669"/>
    <property type="project" value="UniProtKB-UniRule"/>
</dbReference>
<keyword evidence="1" id="KW-0067">ATP-binding</keyword>
<dbReference type="SUPFAM" id="SSF56112">
    <property type="entry name" value="Protein kinase-like (PK-like)"/>
    <property type="match status" value="1"/>
</dbReference>
<reference evidence="3" key="1">
    <citation type="submission" date="2015-12" db="EMBL/GenBank/DDBJ databases">
        <title>Update maize B73 reference genome by single molecule sequencing technologies.</title>
        <authorList>
            <consortium name="Maize Genome Sequencing Project"/>
            <person name="Ware D."/>
        </authorList>
    </citation>
    <scope>NUCLEOTIDE SEQUENCE</scope>
    <source>
        <tissue evidence="3">Seedling</tissue>
    </source>
</reference>
<dbReference type="PANTHER" id="PTHR47284:SF1">
    <property type="entry name" value="CHALCONE--FLAVANONE ISOMERASE"/>
    <property type="match status" value="1"/>
</dbReference>
<organism evidence="3">
    <name type="scientific">Zea mays</name>
    <name type="common">Maize</name>
    <dbReference type="NCBI Taxonomy" id="4577"/>
    <lineage>
        <taxon>Eukaryota</taxon>
        <taxon>Viridiplantae</taxon>
        <taxon>Streptophyta</taxon>
        <taxon>Embryophyta</taxon>
        <taxon>Tracheophyta</taxon>
        <taxon>Spermatophyta</taxon>
        <taxon>Magnoliopsida</taxon>
        <taxon>Liliopsida</taxon>
        <taxon>Poales</taxon>
        <taxon>Poaceae</taxon>
        <taxon>PACMAD clade</taxon>
        <taxon>Panicoideae</taxon>
        <taxon>Andropogonodae</taxon>
        <taxon>Andropogoneae</taxon>
        <taxon>Tripsacinae</taxon>
        <taxon>Zea</taxon>
    </lineage>
</organism>
<dbReference type="AlphaFoldDB" id="A0A1D6MA16"/>
<feature type="binding site" evidence="1">
    <location>
        <position position="148"/>
    </location>
    <ligand>
        <name>ATP</name>
        <dbReference type="ChEBI" id="CHEBI:30616"/>
    </ligand>
</feature>
<proteinExistence type="predicted"/>
<dbReference type="EMBL" id="CM000782">
    <property type="protein sequence ID" value="AQK87637.1"/>
    <property type="molecule type" value="Genomic_DNA"/>
</dbReference>
<feature type="region of interest" description="Disordered" evidence="2">
    <location>
        <begin position="1"/>
        <end position="30"/>
    </location>
</feature>
<dbReference type="PANTHER" id="PTHR47284">
    <property type="entry name" value="FATTY-ACID-BINDING PROTEIN 2"/>
    <property type="match status" value="1"/>
</dbReference>
<sequence>MSCFRCFSGSRTKRGKGEKRLEGSTAPTSPAAASFLSTVSTGAPSNLTFSTASSAVVTSHSEDSSAVMRPEATKSSGSASVSSARSIPELYEERGASSLREFGFRELRAATSDFSRLLKVGEGGFGSVYKGVVRLPGGPAGGTVVAIKNSIPMVIRSSRLSHSGISHLPADEVKPLVKYDNDEGIMHTHLVAVEGVVVVEAVGGAGAEVDVEMGSMSMLMLVGKTITPLHIWAMDMPVEEVTVSGAVVGEEATITSLNTNRSEVLVGIGFKGMRVMRVKNLNLYAFGLYMQPTSIREKLGPKYASFPTDKLMENPDFYRNGFNEYADAGWEDDHAPTYMGNGYAHGRGRSFRGRGRRGGDNNQPEYQQVGGYYEEAPVHAPALGGFSPFVMELKPASHRSGNLFLVVNIYMVYPVHVPCAAISALISRAGNANWNWKGLLLIQSNWAPMVKAYGHSRLKNSEYLEARQVRGLLYMLWQHSSSMRKASQPLLHARMLPAEERSCSSPGQVSVRFLQQARTGQLPRPSCGVTDRPTLKSSTTLTSYEIRPSDKKVDYQIQKLTNAADNATAREKSGNAETNGKDGHSDEEDLLKYRPNPDMMDTDWS</sequence>
<evidence type="ECO:0000256" key="2">
    <source>
        <dbReference type="SAM" id="MobiDB-lite"/>
    </source>
</evidence>
<gene>
    <name evidence="3" type="ORF">ZEAMMB73_Zm00001d038723</name>
</gene>
<dbReference type="SUPFAM" id="SSF54626">
    <property type="entry name" value="Chalcone isomerase"/>
    <property type="match status" value="1"/>
</dbReference>
<dbReference type="GO" id="GO:0006508">
    <property type="term" value="P:proteolysis"/>
    <property type="evidence" value="ECO:0007669"/>
    <property type="project" value="UniProtKB-KW"/>
</dbReference>
<keyword evidence="3" id="KW-0378">Hydrolase</keyword>
<name>A0A1D6MA16_MAIZE</name>
<feature type="region of interest" description="Disordered" evidence="2">
    <location>
        <begin position="564"/>
        <end position="605"/>
    </location>
</feature>
<protein>
    <submittedName>
        <fullName evidence="3">Eukaryotic aspartyl protease family protein</fullName>
    </submittedName>
</protein>
<dbReference type="InterPro" id="IPR036298">
    <property type="entry name" value="Chalcone_isomerase_sf"/>
</dbReference>
<dbReference type="GO" id="GO:0016872">
    <property type="term" value="F:intramolecular lyase activity"/>
    <property type="evidence" value="ECO:0007669"/>
    <property type="project" value="InterPro"/>
</dbReference>
<feature type="region of interest" description="Disordered" evidence="2">
    <location>
        <begin position="60"/>
        <end position="86"/>
    </location>
</feature>
<dbReference type="Gene3D" id="3.50.70.10">
    <property type="match status" value="1"/>
</dbReference>
<feature type="compositionally biased region" description="Basic and acidic residues" evidence="2">
    <location>
        <begin position="568"/>
        <end position="584"/>
    </location>
</feature>
<evidence type="ECO:0000313" key="3">
    <source>
        <dbReference type="EMBL" id="AQK87637.1"/>
    </source>
</evidence>
<accession>A0A1D6MA16</accession>
<keyword evidence="1" id="KW-0547">Nucleotide-binding</keyword>
<dbReference type="PROSITE" id="PS00107">
    <property type="entry name" value="PROTEIN_KINASE_ATP"/>
    <property type="match status" value="1"/>
</dbReference>
<feature type="compositionally biased region" description="Low complexity" evidence="2">
    <location>
        <begin position="75"/>
        <end position="86"/>
    </location>
</feature>
<dbReference type="InterPro" id="IPR011009">
    <property type="entry name" value="Kinase-like_dom_sf"/>
</dbReference>